<dbReference type="SFLD" id="SFLDS00029">
    <property type="entry name" value="Radical_SAM"/>
    <property type="match status" value="1"/>
</dbReference>
<evidence type="ECO:0000313" key="9">
    <source>
        <dbReference type="Proteomes" id="UP000477488"/>
    </source>
</evidence>
<dbReference type="InterPro" id="IPR058240">
    <property type="entry name" value="rSAM_sf"/>
</dbReference>
<keyword evidence="2" id="KW-0949">S-adenosyl-L-methionine</keyword>
<dbReference type="AlphaFoldDB" id="A0A6L5XJ55"/>
<evidence type="ECO:0000256" key="4">
    <source>
        <dbReference type="ARBA" id="ARBA00023004"/>
    </source>
</evidence>
<dbReference type="CDD" id="cd21109">
    <property type="entry name" value="SPASM"/>
    <property type="match status" value="1"/>
</dbReference>
<dbReference type="InterPro" id="IPR007197">
    <property type="entry name" value="rSAM"/>
</dbReference>
<evidence type="ECO:0000259" key="6">
    <source>
        <dbReference type="Pfam" id="PF04055"/>
    </source>
</evidence>
<protein>
    <submittedName>
        <fullName evidence="8">Radical SAM protein</fullName>
    </submittedName>
</protein>
<reference evidence="8 9" key="1">
    <citation type="submission" date="2019-09" db="EMBL/GenBank/DDBJ databases">
        <title>In-depth cultivation of the pig gut microbiome towards novel bacterial diversity and tailored functional studies.</title>
        <authorList>
            <person name="Wylensek D."/>
            <person name="Hitch T.C.A."/>
            <person name="Clavel T."/>
        </authorList>
    </citation>
    <scope>NUCLEOTIDE SEQUENCE [LARGE SCALE GENOMIC DNA]</scope>
    <source>
        <strain evidence="8 9">PG-178-WT-4</strain>
    </source>
</reference>
<dbReference type="Pfam" id="PF13186">
    <property type="entry name" value="SPASM"/>
    <property type="match status" value="1"/>
</dbReference>
<keyword evidence="4" id="KW-0408">Iron</keyword>
<evidence type="ECO:0000313" key="8">
    <source>
        <dbReference type="EMBL" id="MSS27265.1"/>
    </source>
</evidence>
<evidence type="ECO:0000256" key="5">
    <source>
        <dbReference type="ARBA" id="ARBA00023014"/>
    </source>
</evidence>
<name>A0A6L5XJ55_9BACT</name>
<feature type="domain" description="4Fe4S-binding SPASM" evidence="7">
    <location>
        <begin position="237"/>
        <end position="298"/>
    </location>
</feature>
<keyword evidence="3" id="KW-0479">Metal-binding</keyword>
<comment type="cofactor">
    <cofactor evidence="1">
        <name>[4Fe-4S] cluster</name>
        <dbReference type="ChEBI" id="CHEBI:49883"/>
    </cofactor>
</comment>
<sequence length="430" mass="49186">MNFPLPNFGYNSVYKVFNGIDLRQTSLCPNKCVMCAKAQKGHQHQTMSMEDLHFVLDIFPDYKGGVWLLGSGEVFMLENLPERVAIIKNAWPECTVHTLTTFNIFHGQSWLAELFKAGLDDIYVSCYGYTEDDYHKIHGAPLFSGLMQNIEAIGKLQPEIGNKIHFKYLNEMEHLFGVRNADQKQKKFMETVARNHISHFEASDVFPWNKTIPPNGKSLWELPSPCSVVWGGTTASWIYILENLDVVPCCLFIEDDFVLGNLRKNSLEEIFTGEKFRFFYESWWAMRPDKIPVCNTCQAYSAFPSADELARMAAWQARELRGQKVIFWGGGEAYRAYKSFFVECEPVAILMDTPADAGQKYIDGIPVHHPDAFLPTLTEPLPLVIFAMQKASPRILQTLKEKYAYYKPSKLVICPANAQLRPRVEPFFQD</sequence>
<evidence type="ECO:0000259" key="7">
    <source>
        <dbReference type="Pfam" id="PF13186"/>
    </source>
</evidence>
<proteinExistence type="predicted"/>
<dbReference type="Pfam" id="PF04055">
    <property type="entry name" value="Radical_SAM"/>
    <property type="match status" value="1"/>
</dbReference>
<dbReference type="CDD" id="cd01335">
    <property type="entry name" value="Radical_SAM"/>
    <property type="match status" value="1"/>
</dbReference>
<evidence type="ECO:0000256" key="3">
    <source>
        <dbReference type="ARBA" id="ARBA00022723"/>
    </source>
</evidence>
<dbReference type="Proteomes" id="UP000477488">
    <property type="component" value="Unassembled WGS sequence"/>
</dbReference>
<dbReference type="SUPFAM" id="SSF102114">
    <property type="entry name" value="Radical SAM enzymes"/>
    <property type="match status" value="1"/>
</dbReference>
<dbReference type="EMBL" id="VUMH01000003">
    <property type="protein sequence ID" value="MSS27265.1"/>
    <property type="molecule type" value="Genomic_DNA"/>
</dbReference>
<dbReference type="InterPro" id="IPR013785">
    <property type="entry name" value="Aldolase_TIM"/>
</dbReference>
<dbReference type="PANTHER" id="PTHR11228">
    <property type="entry name" value="RADICAL SAM DOMAIN PROTEIN"/>
    <property type="match status" value="1"/>
</dbReference>
<dbReference type="GO" id="GO:0051536">
    <property type="term" value="F:iron-sulfur cluster binding"/>
    <property type="evidence" value="ECO:0007669"/>
    <property type="project" value="UniProtKB-KW"/>
</dbReference>
<organism evidence="8 9">
    <name type="scientific">Desulfovibrio porci</name>
    <dbReference type="NCBI Taxonomy" id="2605782"/>
    <lineage>
        <taxon>Bacteria</taxon>
        <taxon>Pseudomonadati</taxon>
        <taxon>Thermodesulfobacteriota</taxon>
        <taxon>Desulfovibrionia</taxon>
        <taxon>Desulfovibrionales</taxon>
        <taxon>Desulfovibrionaceae</taxon>
        <taxon>Desulfovibrio</taxon>
    </lineage>
</organism>
<evidence type="ECO:0000256" key="1">
    <source>
        <dbReference type="ARBA" id="ARBA00001966"/>
    </source>
</evidence>
<dbReference type="InterPro" id="IPR050377">
    <property type="entry name" value="Radical_SAM_PqqE_MftC-like"/>
</dbReference>
<keyword evidence="9" id="KW-1185">Reference proteome</keyword>
<keyword evidence="5" id="KW-0411">Iron-sulfur</keyword>
<dbReference type="PANTHER" id="PTHR11228:SF7">
    <property type="entry name" value="PQQA PEPTIDE CYCLASE"/>
    <property type="match status" value="1"/>
</dbReference>
<feature type="domain" description="Radical SAM core" evidence="6">
    <location>
        <begin position="26"/>
        <end position="156"/>
    </location>
</feature>
<accession>A0A6L5XJ55</accession>
<dbReference type="RefSeq" id="WP_154509460.1">
    <property type="nucleotide sequence ID" value="NZ_VUMH01000003.1"/>
</dbReference>
<evidence type="ECO:0000256" key="2">
    <source>
        <dbReference type="ARBA" id="ARBA00022691"/>
    </source>
</evidence>
<gene>
    <name evidence="8" type="ORF">FYJ44_04215</name>
</gene>
<dbReference type="Gene3D" id="3.20.20.70">
    <property type="entry name" value="Aldolase class I"/>
    <property type="match status" value="1"/>
</dbReference>
<dbReference type="GO" id="GO:0003824">
    <property type="term" value="F:catalytic activity"/>
    <property type="evidence" value="ECO:0007669"/>
    <property type="project" value="InterPro"/>
</dbReference>
<dbReference type="GO" id="GO:0046872">
    <property type="term" value="F:metal ion binding"/>
    <property type="evidence" value="ECO:0007669"/>
    <property type="project" value="UniProtKB-KW"/>
</dbReference>
<comment type="caution">
    <text evidence="8">The sequence shown here is derived from an EMBL/GenBank/DDBJ whole genome shotgun (WGS) entry which is preliminary data.</text>
</comment>
<dbReference type="InterPro" id="IPR023885">
    <property type="entry name" value="4Fe4S-binding_SPASM_dom"/>
</dbReference>